<comment type="caution">
    <text evidence="1">The sequence shown here is derived from an EMBL/GenBank/DDBJ whole genome shotgun (WGS) entry which is preliminary data.</text>
</comment>
<gene>
    <name evidence="1" type="ORF">AYO28_17415</name>
</gene>
<evidence type="ECO:0000313" key="2">
    <source>
        <dbReference type="Proteomes" id="UP000077752"/>
    </source>
</evidence>
<dbReference type="RefSeq" id="WP_064302842.1">
    <property type="nucleotide sequence ID" value="NZ_LUCV01000016.1"/>
</dbReference>
<name>A0A177SNZ6_PSEPU</name>
<dbReference type="Proteomes" id="UP000077752">
    <property type="component" value="Unassembled WGS sequence"/>
</dbReference>
<sequence length="78" mass="8545">MKKIVPDPPPALCIRAGLSHENALQLAQQHLERAISNANEAAEDAPTKQRWLIHDAVLQMEITRALLKVSVATLSIVV</sequence>
<proteinExistence type="predicted"/>
<reference evidence="1 2" key="1">
    <citation type="submission" date="2016-03" db="EMBL/GenBank/DDBJ databases">
        <title>Draft Genome Assembly of Pseudomonas putida strain CBF10-2.</title>
        <authorList>
            <person name="Iyer R.S."/>
            <person name="Damania A."/>
        </authorList>
    </citation>
    <scope>NUCLEOTIDE SEQUENCE [LARGE SCALE GENOMIC DNA]</scope>
    <source>
        <strain evidence="1 2">CBF10-2</strain>
    </source>
</reference>
<accession>A0A177SNZ6</accession>
<dbReference type="EMBL" id="LUCV01000016">
    <property type="protein sequence ID" value="OAI92766.1"/>
    <property type="molecule type" value="Genomic_DNA"/>
</dbReference>
<evidence type="ECO:0008006" key="3">
    <source>
        <dbReference type="Google" id="ProtNLM"/>
    </source>
</evidence>
<dbReference type="AlphaFoldDB" id="A0A177SNZ6"/>
<evidence type="ECO:0000313" key="1">
    <source>
        <dbReference type="EMBL" id="OAI92766.1"/>
    </source>
</evidence>
<organism evidence="1 2">
    <name type="scientific">Pseudomonas putida</name>
    <name type="common">Arthrobacter siderocapsulatus</name>
    <dbReference type="NCBI Taxonomy" id="303"/>
    <lineage>
        <taxon>Bacteria</taxon>
        <taxon>Pseudomonadati</taxon>
        <taxon>Pseudomonadota</taxon>
        <taxon>Gammaproteobacteria</taxon>
        <taxon>Pseudomonadales</taxon>
        <taxon>Pseudomonadaceae</taxon>
        <taxon>Pseudomonas</taxon>
    </lineage>
</organism>
<protein>
    <recommendedName>
        <fullName evidence="3">DUF3077 domain-containing protein</fullName>
    </recommendedName>
</protein>